<sequence>MDSEEERRRGGEALTRLRTSCTIGDMHKARGVLPSNCIALPVAILADGPFSLCLSIRAEMPN</sequence>
<accession>A0A916XGD3</accession>
<reference evidence="1" key="1">
    <citation type="journal article" date="2014" name="Int. J. Syst. Evol. Microbiol.">
        <title>Complete genome sequence of Corynebacterium casei LMG S-19264T (=DSM 44701T), isolated from a smear-ripened cheese.</title>
        <authorList>
            <consortium name="US DOE Joint Genome Institute (JGI-PGF)"/>
            <person name="Walter F."/>
            <person name="Albersmeier A."/>
            <person name="Kalinowski J."/>
            <person name="Ruckert C."/>
        </authorList>
    </citation>
    <scope>NUCLEOTIDE SEQUENCE</scope>
    <source>
        <strain evidence="1">CGMCC 1.15478</strain>
    </source>
</reference>
<comment type="caution">
    <text evidence="1">The sequence shown here is derived from an EMBL/GenBank/DDBJ whole genome shotgun (WGS) entry which is preliminary data.</text>
</comment>
<dbReference type="AlphaFoldDB" id="A0A916XGD3"/>
<protein>
    <submittedName>
        <fullName evidence="1">Uncharacterized protein</fullName>
    </submittedName>
</protein>
<organism evidence="1 2">
    <name type="scientific">Hoyosella rhizosphaerae</name>
    <dbReference type="NCBI Taxonomy" id="1755582"/>
    <lineage>
        <taxon>Bacteria</taxon>
        <taxon>Bacillati</taxon>
        <taxon>Actinomycetota</taxon>
        <taxon>Actinomycetes</taxon>
        <taxon>Mycobacteriales</taxon>
        <taxon>Hoyosellaceae</taxon>
        <taxon>Hoyosella</taxon>
    </lineage>
</organism>
<dbReference type="EMBL" id="BMJH01000003">
    <property type="protein sequence ID" value="GGC71536.1"/>
    <property type="molecule type" value="Genomic_DNA"/>
</dbReference>
<evidence type="ECO:0000313" key="2">
    <source>
        <dbReference type="Proteomes" id="UP000641514"/>
    </source>
</evidence>
<name>A0A916XGD3_9ACTN</name>
<reference evidence="1" key="2">
    <citation type="submission" date="2020-09" db="EMBL/GenBank/DDBJ databases">
        <authorList>
            <person name="Sun Q."/>
            <person name="Zhou Y."/>
        </authorList>
    </citation>
    <scope>NUCLEOTIDE SEQUENCE</scope>
    <source>
        <strain evidence="1">CGMCC 1.15478</strain>
    </source>
</reference>
<proteinExistence type="predicted"/>
<evidence type="ECO:0000313" key="1">
    <source>
        <dbReference type="EMBL" id="GGC71536.1"/>
    </source>
</evidence>
<gene>
    <name evidence="1" type="ORF">GCM10011410_25660</name>
</gene>
<keyword evidence="2" id="KW-1185">Reference proteome</keyword>
<dbReference type="Proteomes" id="UP000641514">
    <property type="component" value="Unassembled WGS sequence"/>
</dbReference>